<gene>
    <name evidence="2" type="ORF">C6569_03830</name>
</gene>
<dbReference type="InterPro" id="IPR005122">
    <property type="entry name" value="Uracil-DNA_glycosylase-like"/>
</dbReference>
<dbReference type="Gene3D" id="3.40.470.10">
    <property type="entry name" value="Uracil-DNA glycosylase-like domain"/>
    <property type="match status" value="1"/>
</dbReference>
<dbReference type="OrthoDB" id="9789139at2"/>
<dbReference type="PANTHER" id="PTHR42160:SF1">
    <property type="entry name" value="URACIL-DNA GLYCOSYLASE SUPERFAMILY PROTEIN"/>
    <property type="match status" value="1"/>
</dbReference>
<proteinExistence type="predicted"/>
<evidence type="ECO:0000313" key="2">
    <source>
        <dbReference type="EMBL" id="AVO44265.1"/>
    </source>
</evidence>
<dbReference type="InterPro" id="IPR036895">
    <property type="entry name" value="Uracil-DNA_glycosylase-like_sf"/>
</dbReference>
<dbReference type="KEGG" id="phr:C6569_03830"/>
<name>A0A2S0N811_9HYPH</name>
<dbReference type="EMBL" id="CP027668">
    <property type="protein sequence ID" value="AVO44265.1"/>
    <property type="molecule type" value="Genomic_DNA"/>
</dbReference>
<dbReference type="SUPFAM" id="SSF52141">
    <property type="entry name" value="Uracil-DNA glycosylase-like"/>
    <property type="match status" value="1"/>
</dbReference>
<dbReference type="PANTHER" id="PTHR42160">
    <property type="entry name" value="URACIL-DNA GLYCOSYLASE SUPERFAMILY PROTEIN"/>
    <property type="match status" value="1"/>
</dbReference>
<evidence type="ECO:0000313" key="3">
    <source>
        <dbReference type="Proteomes" id="UP000237889"/>
    </source>
</evidence>
<keyword evidence="3" id="KW-1185">Reference proteome</keyword>
<dbReference type="InterPro" id="IPR047124">
    <property type="entry name" value="HI_0220.2"/>
</dbReference>
<dbReference type="RefSeq" id="WP_106747595.1">
    <property type="nucleotide sequence ID" value="NZ_CP027668.1"/>
</dbReference>
<feature type="domain" description="Uracil-DNA glycosylase-like" evidence="1">
    <location>
        <begin position="50"/>
        <end position="218"/>
    </location>
</feature>
<dbReference type="SMART" id="SM00986">
    <property type="entry name" value="UDG"/>
    <property type="match status" value="1"/>
</dbReference>
<evidence type="ECO:0000259" key="1">
    <source>
        <dbReference type="SMART" id="SM00986"/>
    </source>
</evidence>
<organism evidence="2 3">
    <name type="scientific">Phreatobacter cathodiphilus</name>
    <dbReference type="NCBI Taxonomy" id="1868589"/>
    <lineage>
        <taxon>Bacteria</taxon>
        <taxon>Pseudomonadati</taxon>
        <taxon>Pseudomonadota</taxon>
        <taxon>Alphaproteobacteria</taxon>
        <taxon>Hyphomicrobiales</taxon>
        <taxon>Phreatobacteraceae</taxon>
        <taxon>Phreatobacter</taxon>
    </lineage>
</organism>
<dbReference type="Pfam" id="PF03167">
    <property type="entry name" value="UDG"/>
    <property type="match status" value="1"/>
</dbReference>
<dbReference type="AlphaFoldDB" id="A0A2S0N811"/>
<dbReference type="Proteomes" id="UP000237889">
    <property type="component" value="Chromosome"/>
</dbReference>
<protein>
    <submittedName>
        <fullName evidence="2">Uracil-DNA glycosylase</fullName>
    </submittedName>
</protein>
<accession>A0A2S0N811</accession>
<sequence>MPPWLPGPAPKRDIPRGVDSLDALEPAIRACRICVERPWGAPLPHEPRPVAWPSATARILVAGQAPGTRVHASGRPFTDPSGDRLRSWMGIDAATFYDRSRIAIVPMGFCFPGLDAKGGDLPPRRECRAAWHDRLMAAMPQVDLILAVGATAQAYHLGRLGLGHLAGRTLTETVEAWRTIRSAGTGPAVFVLPHPSWRNSGWLKRHPWFEEDLLPVLRTEVAARL</sequence>
<dbReference type="SMART" id="SM00987">
    <property type="entry name" value="UreE_C"/>
    <property type="match status" value="1"/>
</dbReference>
<dbReference type="CDD" id="cd10033">
    <property type="entry name" value="UDG_like"/>
    <property type="match status" value="1"/>
</dbReference>
<reference evidence="2 3" key="1">
    <citation type="submission" date="2018-03" db="EMBL/GenBank/DDBJ databases">
        <title>Genome sequencing of Phreatobacter sp.</title>
        <authorList>
            <person name="Kim S.-J."/>
            <person name="Heo J."/>
            <person name="Kwon S.-W."/>
        </authorList>
    </citation>
    <scope>NUCLEOTIDE SEQUENCE [LARGE SCALE GENOMIC DNA]</scope>
    <source>
        <strain evidence="2 3">S-12</strain>
    </source>
</reference>